<evidence type="ECO:0000256" key="3">
    <source>
        <dbReference type="ARBA" id="ARBA00022741"/>
    </source>
</evidence>
<dbReference type="FunFam" id="3.40.50.300:FF:000149">
    <property type="entry name" value="Nuclear valosin-containing protein-like"/>
    <property type="match status" value="1"/>
</dbReference>
<comment type="similarity">
    <text evidence="2">Belongs to the AAA ATPase family.</text>
</comment>
<dbReference type="GO" id="GO:0005524">
    <property type="term" value="F:ATP binding"/>
    <property type="evidence" value="ECO:0007669"/>
    <property type="project" value="UniProtKB-KW"/>
</dbReference>
<organism evidence="10 11">
    <name type="scientific">Cinara cedri</name>
    <dbReference type="NCBI Taxonomy" id="506608"/>
    <lineage>
        <taxon>Eukaryota</taxon>
        <taxon>Metazoa</taxon>
        <taxon>Ecdysozoa</taxon>
        <taxon>Arthropoda</taxon>
        <taxon>Hexapoda</taxon>
        <taxon>Insecta</taxon>
        <taxon>Pterygota</taxon>
        <taxon>Neoptera</taxon>
        <taxon>Paraneoptera</taxon>
        <taxon>Hemiptera</taxon>
        <taxon>Sternorrhyncha</taxon>
        <taxon>Aphidomorpha</taxon>
        <taxon>Aphidoidea</taxon>
        <taxon>Aphididae</taxon>
        <taxon>Lachninae</taxon>
        <taxon>Cinara</taxon>
    </lineage>
</organism>
<evidence type="ECO:0000256" key="4">
    <source>
        <dbReference type="ARBA" id="ARBA00022801"/>
    </source>
</evidence>
<evidence type="ECO:0000313" key="11">
    <source>
        <dbReference type="Proteomes" id="UP000325440"/>
    </source>
</evidence>
<keyword evidence="3" id="KW-0547">Nucleotide-binding</keyword>
<dbReference type="PROSITE" id="PS00674">
    <property type="entry name" value="AAA"/>
    <property type="match status" value="1"/>
</dbReference>
<proteinExistence type="inferred from homology"/>
<gene>
    <name evidence="10" type="ORF">CINCED_3A014693</name>
</gene>
<dbReference type="AlphaFoldDB" id="A0A5E4NIC4"/>
<dbReference type="EMBL" id="CABPRJ010002386">
    <property type="protein sequence ID" value="VVC44744.1"/>
    <property type="molecule type" value="Genomic_DNA"/>
</dbReference>
<dbReference type="GO" id="GO:0016558">
    <property type="term" value="P:protein import into peroxisome matrix"/>
    <property type="evidence" value="ECO:0007669"/>
    <property type="project" value="TreeGrafter"/>
</dbReference>
<dbReference type="InterPro" id="IPR029067">
    <property type="entry name" value="CDC48_domain_2-like_sf"/>
</dbReference>
<evidence type="ECO:0000256" key="2">
    <source>
        <dbReference type="ARBA" id="ARBA00006914"/>
    </source>
</evidence>
<keyword evidence="6" id="KW-0472">Membrane</keyword>
<dbReference type="GO" id="GO:0005778">
    <property type="term" value="C:peroxisomal membrane"/>
    <property type="evidence" value="ECO:0007669"/>
    <property type="project" value="TreeGrafter"/>
</dbReference>
<dbReference type="Pfam" id="PF09262">
    <property type="entry name" value="PEX-1N"/>
    <property type="match status" value="1"/>
</dbReference>
<dbReference type="GO" id="GO:0005829">
    <property type="term" value="C:cytosol"/>
    <property type="evidence" value="ECO:0007669"/>
    <property type="project" value="TreeGrafter"/>
</dbReference>
<dbReference type="Gene3D" id="3.10.330.10">
    <property type="match status" value="1"/>
</dbReference>
<evidence type="ECO:0000256" key="6">
    <source>
        <dbReference type="ARBA" id="ARBA00023136"/>
    </source>
</evidence>
<feature type="domain" description="AAA+ ATPase" evidence="9">
    <location>
        <begin position="769"/>
        <end position="901"/>
    </location>
</feature>
<evidence type="ECO:0000256" key="5">
    <source>
        <dbReference type="ARBA" id="ARBA00022840"/>
    </source>
</evidence>
<dbReference type="InterPro" id="IPR015342">
    <property type="entry name" value="PEX1-N_C-lobe"/>
</dbReference>
<dbReference type="Pfam" id="PF00004">
    <property type="entry name" value="AAA"/>
    <property type="match status" value="2"/>
</dbReference>
<dbReference type="SMART" id="SM00382">
    <property type="entry name" value="AAA"/>
    <property type="match status" value="2"/>
</dbReference>
<dbReference type="OrthoDB" id="8173462at2759"/>
<dbReference type="InterPro" id="IPR050168">
    <property type="entry name" value="AAA_ATPase_domain"/>
</dbReference>
<comment type="subcellular location">
    <subcellularLocation>
        <location evidence="1">Membrane</location>
    </subcellularLocation>
</comment>
<evidence type="ECO:0000259" key="9">
    <source>
        <dbReference type="SMART" id="SM00382"/>
    </source>
</evidence>
<accession>A0A5E4NIC4</accession>
<evidence type="ECO:0000256" key="8">
    <source>
        <dbReference type="ARBA" id="ARBA00034532"/>
    </source>
</evidence>
<dbReference type="Gene3D" id="1.10.8.60">
    <property type="match status" value="1"/>
</dbReference>
<reference evidence="10 11" key="1">
    <citation type="submission" date="2019-08" db="EMBL/GenBank/DDBJ databases">
        <authorList>
            <person name="Alioto T."/>
            <person name="Alioto T."/>
            <person name="Gomez Garrido J."/>
        </authorList>
    </citation>
    <scope>NUCLEOTIDE SEQUENCE [LARGE SCALE GENOMIC DNA]</scope>
</reference>
<sequence>MSVRLLCVNVVSVQDSFVHLSSKLVRELNTISNNTQPLCLKVMTLDDVQAELYVSCSQTPYNSNGDEMFNISHEFLITLGLKVSQLVLITVVDHVYPLERIYVTPLTEEDWDLLVLNNIPLQHSILQQLQIVYKNEILPIWVSKFIHLKICIGDLGFGDFQMGLLKDTTEIVIKSDVIKPGIISNKDNLASILQKNMKDQNECIPLTKFDNQLIFRTIFVNDTLLEFDSIYDYCALISKLHMSMLFKNNDPYSSGNSFVKVTLLKTELDQTKSKENQIVQVPYLIIRLCPLNPFMNNVEEMEIINWPTIYVTNTLSKMFGLNINSKVVLEPIIRMENEICDVQNICIYPITRKSNLDEKSILNCTIQLLKNEVVHRKMLVLNNKSSLHVVYNTIMTIDVMVTFFPSNIPYIYLNEYNIGMLKFTIKTKDMPNIVPNHGVANDKTATNQFIDHSISITFRSEEYYDIKCFKDMKETGSLCLKLGLNCYNTLPQTFMAYDNLLITGAIGSGKTTIAKMLCHELSKCPYFVKIIWIKGRFLAGKLWDIVQKILTSQFQESLYYQPVVIVIDDFDALCHLNSEPNEHADISKFYLKSFHLLLRMIEEYTNYNNSIRVICTAKPFNEEQNNLFSKKFKHVFKTVIQVPSIDKENRKAIISKRLYPLKSYKTDKYLDEICEKMDSYVIQDLIDFCDKVLFDNYKGESDKLIIKSVLNNAFEKTVPLSLHNVGLFKDKTINFSLIGGLKDAKQTIIETIIWPSIHSDIFSKCPLKLQFGLLLYGPPGSGKTLLAKAVAGESNLNFISINGPEILSKYVGESEHSVRKIFQRAQNARPCIIFFDEFESIAPKRGSDQTGVTDRVVNQFLTQLDGVDTSEGIFVITATSRPDLIDGALLRPGRIGIKLHCPMPTTADREDILGVLCTDLKLSEDVDLYEIALKTNNFTGADLKGLVYTVFSIAEKKISKEQADSLISDDDNALSEPTITADDFWDALNTTSPSLQQSDIDHFEEIHKLFSKEKMANANINMTKLQKTTYA</sequence>
<dbReference type="SUPFAM" id="SSF52540">
    <property type="entry name" value="P-loop containing nucleoside triphosphate hydrolases"/>
    <property type="match status" value="2"/>
</dbReference>
<protein>
    <recommendedName>
        <fullName evidence="8">Peroxisomal ATPase PEX1</fullName>
    </recommendedName>
    <alternativeName>
        <fullName evidence="7">Peroxin-1</fullName>
    </alternativeName>
</protein>
<feature type="domain" description="AAA+ ATPase" evidence="9">
    <location>
        <begin position="496"/>
        <end position="646"/>
    </location>
</feature>
<dbReference type="InterPro" id="IPR003960">
    <property type="entry name" value="ATPase_AAA_CS"/>
</dbReference>
<dbReference type="Proteomes" id="UP000325440">
    <property type="component" value="Unassembled WGS sequence"/>
</dbReference>
<dbReference type="PANTHER" id="PTHR23077:SF12">
    <property type="entry name" value="PEROXISOMAL ATPASE PEX1"/>
    <property type="match status" value="1"/>
</dbReference>
<dbReference type="InterPro" id="IPR003959">
    <property type="entry name" value="ATPase_AAA_core"/>
</dbReference>
<evidence type="ECO:0000256" key="1">
    <source>
        <dbReference type="ARBA" id="ARBA00004370"/>
    </source>
</evidence>
<dbReference type="PANTHER" id="PTHR23077">
    <property type="entry name" value="AAA-FAMILY ATPASE"/>
    <property type="match status" value="1"/>
</dbReference>
<keyword evidence="4" id="KW-0378">Hydrolase</keyword>
<dbReference type="Gene3D" id="3.40.50.300">
    <property type="entry name" value="P-loop containing nucleotide triphosphate hydrolases"/>
    <property type="match status" value="2"/>
</dbReference>
<dbReference type="InterPro" id="IPR003593">
    <property type="entry name" value="AAA+_ATPase"/>
</dbReference>
<dbReference type="InterPro" id="IPR027417">
    <property type="entry name" value="P-loop_NTPase"/>
</dbReference>
<evidence type="ECO:0000256" key="7">
    <source>
        <dbReference type="ARBA" id="ARBA00032509"/>
    </source>
</evidence>
<dbReference type="SUPFAM" id="SSF54585">
    <property type="entry name" value="Cdc48 domain 2-like"/>
    <property type="match status" value="1"/>
</dbReference>
<dbReference type="GO" id="GO:0016887">
    <property type="term" value="F:ATP hydrolysis activity"/>
    <property type="evidence" value="ECO:0007669"/>
    <property type="project" value="InterPro"/>
</dbReference>
<name>A0A5E4NIC4_9HEMI</name>
<keyword evidence="11" id="KW-1185">Reference proteome</keyword>
<keyword evidence="5" id="KW-0067">ATP-binding</keyword>
<evidence type="ECO:0000313" key="10">
    <source>
        <dbReference type="EMBL" id="VVC44744.1"/>
    </source>
</evidence>